<gene>
    <name evidence="1" type="ORF">ACD_2C00052G0012</name>
</gene>
<accession>K2FFX3</accession>
<organism evidence="1">
    <name type="scientific">uncultured bacterium</name>
    <name type="common">gcode 4</name>
    <dbReference type="NCBI Taxonomy" id="1234023"/>
    <lineage>
        <taxon>Bacteria</taxon>
        <taxon>environmental samples</taxon>
    </lineage>
</organism>
<proteinExistence type="predicted"/>
<comment type="caution">
    <text evidence="1">The sequence shown here is derived from an EMBL/GenBank/DDBJ whole genome shotgun (WGS) entry which is preliminary data.</text>
</comment>
<sequence>MKQSNMPQLGSYKANINDWAQKLWEIRSLVDFARKIDEPRNVWFENLTRFNLPQIPTYLTSLKEFIGNIDWYFKKLGSDRCYFSLMPRISDLKRFGDRDVTKEQTLKFIGVNIIDADISNYNIQIWPYNDNIIWWSIIVNENGNFIFEFKRWTQTEIAKWTVEPDELFFVKKDDFLNTFNFSFDDAYLKNVSLKVLMAVPHEWKWRNIKFMPGYYEVVSVKKEWVPAVYFLDYRDNNGYSMNLF</sequence>
<evidence type="ECO:0000313" key="1">
    <source>
        <dbReference type="EMBL" id="EKE30051.1"/>
    </source>
</evidence>
<protein>
    <submittedName>
        <fullName evidence="1">Uncharacterized protein</fullName>
    </submittedName>
</protein>
<dbReference type="EMBL" id="AMFJ01000052">
    <property type="protein sequence ID" value="EKE30051.1"/>
    <property type="molecule type" value="Genomic_DNA"/>
</dbReference>
<name>K2FFX3_9BACT</name>
<dbReference type="AlphaFoldDB" id="K2FFX3"/>
<reference evidence="1" key="1">
    <citation type="journal article" date="2012" name="Science">
        <title>Fermentation, hydrogen, and sulfur metabolism in multiple uncultivated bacterial phyla.</title>
        <authorList>
            <person name="Wrighton K.C."/>
            <person name="Thomas B.C."/>
            <person name="Sharon I."/>
            <person name="Miller C.S."/>
            <person name="Castelle C.J."/>
            <person name="VerBerkmoes N.C."/>
            <person name="Wilkins M.J."/>
            <person name="Hettich R.L."/>
            <person name="Lipton M.S."/>
            <person name="Williams K.H."/>
            <person name="Long P.E."/>
            <person name="Banfield J.F."/>
        </authorList>
    </citation>
    <scope>NUCLEOTIDE SEQUENCE [LARGE SCALE GENOMIC DNA]</scope>
</reference>